<dbReference type="EMBL" id="BOOB01000057">
    <property type="protein sequence ID" value="GIH36271.1"/>
    <property type="molecule type" value="Genomic_DNA"/>
</dbReference>
<name>A0ABQ4FN77_9ACTN</name>
<evidence type="ECO:0000313" key="2">
    <source>
        <dbReference type="Proteomes" id="UP000651728"/>
    </source>
</evidence>
<organism evidence="1 2">
    <name type="scientific">Microbispora amethystogenes</name>
    <dbReference type="NCBI Taxonomy" id="1427754"/>
    <lineage>
        <taxon>Bacteria</taxon>
        <taxon>Bacillati</taxon>
        <taxon>Actinomycetota</taxon>
        <taxon>Actinomycetes</taxon>
        <taxon>Streptosporangiales</taxon>
        <taxon>Streptosporangiaceae</taxon>
        <taxon>Microbispora</taxon>
    </lineage>
</organism>
<reference evidence="1 2" key="1">
    <citation type="submission" date="2021-01" db="EMBL/GenBank/DDBJ databases">
        <title>Whole genome shotgun sequence of Microbispora amethystogenes NBRC 101907.</title>
        <authorList>
            <person name="Komaki H."/>
            <person name="Tamura T."/>
        </authorList>
    </citation>
    <scope>NUCLEOTIDE SEQUENCE [LARGE SCALE GENOMIC DNA]</scope>
    <source>
        <strain evidence="1 2">NBRC 101907</strain>
    </source>
</reference>
<evidence type="ECO:0000313" key="1">
    <source>
        <dbReference type="EMBL" id="GIH36271.1"/>
    </source>
</evidence>
<keyword evidence="2" id="KW-1185">Reference proteome</keyword>
<sequence length="525" mass="59077">MGTTDPVMEGWARLGIQAKDTVIAIRQSLTWLLQDSPEARRAYHDVISRSVEEIPDATLPSALKAALTDLDPIQLITHLRRLLEAGIPWMSERGIRRVALLAAPRPQFGTVRPLGSASLDGDIYWRLYLAVLGHPARISPEEVIPLIPKLPLPIVDDLVDIGVLGQDDGPWTYRKDTYESAYLRARLVPESITRADAEHISWAENVARHAFLDGDAVTGDDLLEILAALYAGANVDHFALRAMLPPLQRQLINDVMDGMSVGKWPEHVASDRKLWRLLDAQWARSMQEHDENRGAKTSRGSRLINATDGEFNAWRAFCATYRSILDGHIDRAVRQAESLEKADVHSDDLKAEINNMLAYLAQRPDQWKDEDLEKAETLLDRVRHLHPAVEDNLDIVHNRKLISVNNRTSWENPYFVLGLPHGDPDWNARWRDLSTDHRDDIEKLAALNDAWHRLTEAEKFGMPFFALPLDPAILEFPEGRSPALIPPLQPLPRRTETGVEDLQFLKSLAAPDLLVDFDTPGKGSN</sequence>
<dbReference type="Proteomes" id="UP000651728">
    <property type="component" value="Unassembled WGS sequence"/>
</dbReference>
<accession>A0ABQ4FN77</accession>
<dbReference type="RefSeq" id="WP_204288904.1">
    <property type="nucleotide sequence ID" value="NZ_BAABEJ010000021.1"/>
</dbReference>
<gene>
    <name evidence="1" type="ORF">Mam01_64350</name>
</gene>
<proteinExistence type="predicted"/>
<protein>
    <submittedName>
        <fullName evidence="1">Uncharacterized protein</fullName>
    </submittedName>
</protein>
<comment type="caution">
    <text evidence="1">The sequence shown here is derived from an EMBL/GenBank/DDBJ whole genome shotgun (WGS) entry which is preliminary data.</text>
</comment>